<organism evidence="4 5">
    <name type="scientific">Streptomyces thermoalcalitolerans</name>
    <dbReference type="NCBI Taxonomy" id="65605"/>
    <lineage>
        <taxon>Bacteria</taxon>
        <taxon>Bacillati</taxon>
        <taxon>Actinomycetota</taxon>
        <taxon>Actinomycetes</taxon>
        <taxon>Kitasatosporales</taxon>
        <taxon>Streptomycetaceae</taxon>
        <taxon>Streptomyces</taxon>
    </lineage>
</organism>
<dbReference type="PANTHER" id="PTHR35526">
    <property type="entry name" value="ANTI-SIGMA-F FACTOR RSBW-RELATED"/>
    <property type="match status" value="1"/>
</dbReference>
<dbReference type="InterPro" id="IPR003594">
    <property type="entry name" value="HATPase_dom"/>
</dbReference>
<evidence type="ECO:0000259" key="3">
    <source>
        <dbReference type="Pfam" id="PF13581"/>
    </source>
</evidence>
<feature type="domain" description="Histidine kinase/HSP90-like ATPase" evidence="3">
    <location>
        <begin position="58"/>
        <end position="167"/>
    </location>
</feature>
<keyword evidence="1" id="KW-0418">Kinase</keyword>
<evidence type="ECO:0000313" key="4">
    <source>
        <dbReference type="EMBL" id="GAA0929223.1"/>
    </source>
</evidence>
<keyword evidence="1" id="KW-0808">Transferase</keyword>
<dbReference type="Pfam" id="PF13581">
    <property type="entry name" value="HATPase_c_2"/>
    <property type="match status" value="1"/>
</dbReference>
<evidence type="ECO:0000256" key="2">
    <source>
        <dbReference type="SAM" id="MobiDB-lite"/>
    </source>
</evidence>
<dbReference type="Proteomes" id="UP001501005">
    <property type="component" value="Unassembled WGS sequence"/>
</dbReference>
<comment type="caution">
    <text evidence="4">The sequence shown here is derived from an EMBL/GenBank/DDBJ whole genome shotgun (WGS) entry which is preliminary data.</text>
</comment>
<proteinExistence type="predicted"/>
<dbReference type="InterPro" id="IPR050267">
    <property type="entry name" value="Anti-sigma-factor_SerPK"/>
</dbReference>
<accession>A0ABP4A2N9</accession>
<gene>
    <name evidence="4" type="ORF">GCM10009549_52040</name>
</gene>
<dbReference type="SUPFAM" id="SSF55874">
    <property type="entry name" value="ATPase domain of HSP90 chaperone/DNA topoisomerase II/histidine kinase"/>
    <property type="match status" value="1"/>
</dbReference>
<feature type="region of interest" description="Disordered" evidence="2">
    <location>
        <begin position="1"/>
        <end position="51"/>
    </location>
</feature>
<name>A0ABP4A2N9_9ACTN</name>
<dbReference type="Gene3D" id="3.30.565.10">
    <property type="entry name" value="Histidine kinase-like ATPase, C-terminal domain"/>
    <property type="match status" value="1"/>
</dbReference>
<dbReference type="InterPro" id="IPR036890">
    <property type="entry name" value="HATPase_C_sf"/>
</dbReference>
<evidence type="ECO:0000256" key="1">
    <source>
        <dbReference type="ARBA" id="ARBA00022527"/>
    </source>
</evidence>
<dbReference type="PANTHER" id="PTHR35526:SF3">
    <property type="entry name" value="ANTI-SIGMA-F FACTOR RSBW"/>
    <property type="match status" value="1"/>
</dbReference>
<reference evidence="5" key="1">
    <citation type="journal article" date="2019" name="Int. J. Syst. Evol. Microbiol.">
        <title>The Global Catalogue of Microorganisms (GCM) 10K type strain sequencing project: providing services to taxonomists for standard genome sequencing and annotation.</title>
        <authorList>
            <consortium name="The Broad Institute Genomics Platform"/>
            <consortium name="The Broad Institute Genome Sequencing Center for Infectious Disease"/>
            <person name="Wu L."/>
            <person name="Ma J."/>
        </authorList>
    </citation>
    <scope>NUCLEOTIDE SEQUENCE [LARGE SCALE GENOMIC DNA]</scope>
    <source>
        <strain evidence="5">JCM 10673</strain>
    </source>
</reference>
<dbReference type="CDD" id="cd16936">
    <property type="entry name" value="HATPase_RsbW-like"/>
    <property type="match status" value="1"/>
</dbReference>
<dbReference type="RefSeq" id="WP_344054015.1">
    <property type="nucleotide sequence ID" value="NZ_BAAAHG010000064.1"/>
</dbReference>
<dbReference type="EMBL" id="BAAAHG010000064">
    <property type="protein sequence ID" value="GAA0929223.1"/>
    <property type="molecule type" value="Genomic_DNA"/>
</dbReference>
<keyword evidence="1" id="KW-0723">Serine/threonine-protein kinase</keyword>
<evidence type="ECO:0000313" key="5">
    <source>
        <dbReference type="Proteomes" id="UP001501005"/>
    </source>
</evidence>
<sequence>MSTAVLHGTVQPSAVTGRAAPRQWGPAGPRPGLVRDRTRPAAPPGARSASGRHAVLALPAEARWVPVARRSAAAVLARWGLRPADLASAELVIGELAANAAVHGHRDMTLRLSLDAAVLRISVTDSGGPAPSRRPYDDPDEHGRGLAIVGLLAGEVRVRQSPLGRRVGVVLPVSPPR</sequence>
<protein>
    <recommendedName>
        <fullName evidence="3">Histidine kinase/HSP90-like ATPase domain-containing protein</fullName>
    </recommendedName>
</protein>
<keyword evidence="5" id="KW-1185">Reference proteome</keyword>